<dbReference type="Gene3D" id="2.60.40.1180">
    <property type="entry name" value="Golgi alpha-mannosidase II"/>
    <property type="match status" value="1"/>
</dbReference>
<dbReference type="InterPro" id="IPR004193">
    <property type="entry name" value="Glyco_hydro_13_N"/>
</dbReference>
<gene>
    <name evidence="3" type="ORF">NK125_02500</name>
</gene>
<dbReference type="Gene3D" id="3.20.20.80">
    <property type="entry name" value="Glycosidases"/>
    <property type="match status" value="1"/>
</dbReference>
<dbReference type="SUPFAM" id="SSF51445">
    <property type="entry name" value="(Trans)glycosidases"/>
    <property type="match status" value="1"/>
</dbReference>
<dbReference type="InterPro" id="IPR013783">
    <property type="entry name" value="Ig-like_fold"/>
</dbReference>
<dbReference type="Gene3D" id="2.60.40.10">
    <property type="entry name" value="Immunoglobulins"/>
    <property type="match status" value="1"/>
</dbReference>
<dbReference type="GO" id="GO:0016787">
    <property type="term" value="F:hydrolase activity"/>
    <property type="evidence" value="ECO:0007669"/>
    <property type="project" value="UniProtKB-KW"/>
</dbReference>
<evidence type="ECO:0000313" key="3">
    <source>
        <dbReference type="EMBL" id="MCP1101282.1"/>
    </source>
</evidence>
<dbReference type="Proteomes" id="UP001523566">
    <property type="component" value="Unassembled WGS sequence"/>
</dbReference>
<sequence>MSIEGFEFGYHLEPVETINGYDVRPGFYEHLGAMAIPSGGVCFTIASKGGTSCELLLFHKGENKPFVIIPIPKSYRVGTVYSIIVFGISVKNLEYAYRFDGPWEPQKGLLFNKDNVLLDPYAKAVAGQREWGVHLNTKGYKARVVKNDFDWGPWHELDTPIEDLVIYELHVRGFTIQDESVEAKGTFAGLKEKIPYLKELGVNAVELMPVFEFDELSGRRFHNGKELVNYWGYGSTAFFAPNTSYANAIEYNFEGREFKELIRELHNHDIEVILDVVFNHTAEGNEEGPFISFKGLDNNIYYMLNPDGNYYNFSGTGNTMNCNHPVVRRMIVDCLRYWVTTYRIDGFRFDLASILGRDESGEPLKNPPLIESLAFDSILSNTKLIAEAWDAGGLYQVGSFPTFNRWSEWNGQYRDTLREYLKGGLESAAQAAKRIAGSEDIYLTEERGLKTSINFLTCHDGFTLYDLYSYNEKHNEANGWDNTDGANDNRSWNCGVEGETTNEEVRALRKRMIKNGAGVLFCSRGTPMFLAGDEFCNTQYGNNNPYCQDNEISWISWKDLEKNKDIFQYFQFMIAFRKEHPVLRGRTKMSSQGLPEISFHSLQPYVRDMNFSNGVVGVQFAGYDEDKAEEDIVLIYVNPHWESQNISLPSLPAQKRYYIVVNTGLEDSVYHEPIRMESEECLIGSRSIIIFVGKKEGGKNNG</sequence>
<protein>
    <submittedName>
        <fullName evidence="3">Alpha-amylase family glycosyl hydrolase</fullName>
    </submittedName>
</protein>
<accession>A0ABT1E8H0</accession>
<name>A0ABT1E8H0_9FIRM</name>
<dbReference type="Pfam" id="PF02922">
    <property type="entry name" value="CBM_48"/>
    <property type="match status" value="1"/>
</dbReference>
<dbReference type="SUPFAM" id="SSF51011">
    <property type="entry name" value="Glycosyl hydrolase domain"/>
    <property type="match status" value="1"/>
</dbReference>
<dbReference type="Pfam" id="PF00128">
    <property type="entry name" value="Alpha-amylase"/>
    <property type="match status" value="1"/>
</dbReference>
<keyword evidence="3" id="KW-0378">Hydrolase</keyword>
<dbReference type="CDD" id="cd11234">
    <property type="entry name" value="E_set_GDE_N"/>
    <property type="match status" value="1"/>
</dbReference>
<dbReference type="SMART" id="SM00642">
    <property type="entry name" value="Aamy"/>
    <property type="match status" value="1"/>
</dbReference>
<dbReference type="SUPFAM" id="SSF81296">
    <property type="entry name" value="E set domains"/>
    <property type="match status" value="1"/>
</dbReference>
<comment type="caution">
    <text evidence="3">The sequence shown here is derived from an EMBL/GenBank/DDBJ whole genome shotgun (WGS) entry which is preliminary data.</text>
</comment>
<dbReference type="InterPro" id="IPR006047">
    <property type="entry name" value="GH13_cat_dom"/>
</dbReference>
<dbReference type="InterPro" id="IPR017853">
    <property type="entry name" value="GH"/>
</dbReference>
<feature type="domain" description="Glycosyl hydrolase family 13 catalytic" evidence="2">
    <location>
        <begin position="168"/>
        <end position="577"/>
    </location>
</feature>
<evidence type="ECO:0000313" key="4">
    <source>
        <dbReference type="Proteomes" id="UP001523566"/>
    </source>
</evidence>
<dbReference type="EMBL" id="JAMZFW010000002">
    <property type="protein sequence ID" value="MCP1101282.1"/>
    <property type="molecule type" value="Genomic_DNA"/>
</dbReference>
<dbReference type="InterPro" id="IPR014756">
    <property type="entry name" value="Ig_E-set"/>
</dbReference>
<comment type="similarity">
    <text evidence="1">Belongs to the glycosyl hydrolase 13 family.</text>
</comment>
<dbReference type="CDD" id="cd11326">
    <property type="entry name" value="AmyAc_Glg_debranch"/>
    <property type="match status" value="1"/>
</dbReference>
<organism evidence="3 4">
    <name type="scientific">Aequitasia blattaphilus</name>
    <dbReference type="NCBI Taxonomy" id="2949332"/>
    <lineage>
        <taxon>Bacteria</taxon>
        <taxon>Bacillati</taxon>
        <taxon>Bacillota</taxon>
        <taxon>Clostridia</taxon>
        <taxon>Lachnospirales</taxon>
        <taxon>Lachnospiraceae</taxon>
        <taxon>Aequitasia</taxon>
    </lineage>
</organism>
<dbReference type="PANTHER" id="PTHR43002">
    <property type="entry name" value="GLYCOGEN DEBRANCHING ENZYME"/>
    <property type="match status" value="1"/>
</dbReference>
<dbReference type="RefSeq" id="WP_262065062.1">
    <property type="nucleotide sequence ID" value="NZ_JAMXOD010000002.1"/>
</dbReference>
<reference evidence="3 4" key="1">
    <citation type="journal article" date="2022" name="Genome Biol. Evol.">
        <title>Host diet, physiology and behaviors set the stage for Lachnospiraceae cladogenesis.</title>
        <authorList>
            <person name="Vera-Ponce De Leon A."/>
            <person name="Schneider M."/>
            <person name="Jahnes B.C."/>
            <person name="Sadowski V."/>
            <person name="Camuy-Velez L.A."/>
            <person name="Duan J."/>
            <person name="Sabree Z.L."/>
        </authorList>
    </citation>
    <scope>NUCLEOTIDE SEQUENCE [LARGE SCALE GENOMIC DNA]</scope>
    <source>
        <strain evidence="3 4">PAL113</strain>
    </source>
</reference>
<evidence type="ECO:0000256" key="1">
    <source>
        <dbReference type="ARBA" id="ARBA00008061"/>
    </source>
</evidence>
<dbReference type="InterPro" id="IPR013780">
    <property type="entry name" value="Glyco_hydro_b"/>
</dbReference>
<keyword evidence="4" id="KW-1185">Reference proteome</keyword>
<proteinExistence type="inferred from homology"/>
<evidence type="ECO:0000259" key="2">
    <source>
        <dbReference type="SMART" id="SM00642"/>
    </source>
</evidence>